<dbReference type="AlphaFoldDB" id="A0AAV1XV79"/>
<evidence type="ECO:0000313" key="1">
    <source>
        <dbReference type="EMBL" id="CAL0324879.1"/>
    </source>
</evidence>
<dbReference type="EMBL" id="CAXHTB010000018">
    <property type="protein sequence ID" value="CAL0324879.1"/>
    <property type="molecule type" value="Genomic_DNA"/>
</dbReference>
<proteinExistence type="predicted"/>
<protein>
    <submittedName>
        <fullName evidence="1">Uncharacterized protein</fullName>
    </submittedName>
</protein>
<keyword evidence="2" id="KW-1185">Reference proteome</keyword>
<evidence type="ECO:0000313" key="2">
    <source>
        <dbReference type="Proteomes" id="UP001497480"/>
    </source>
</evidence>
<name>A0AAV1XV79_LUPLU</name>
<reference evidence="1 2" key="1">
    <citation type="submission" date="2024-03" db="EMBL/GenBank/DDBJ databases">
        <authorList>
            <person name="Martinez-Hernandez J."/>
        </authorList>
    </citation>
    <scope>NUCLEOTIDE SEQUENCE [LARGE SCALE GENOMIC DNA]</scope>
</reference>
<dbReference type="Proteomes" id="UP001497480">
    <property type="component" value="Unassembled WGS sequence"/>
</dbReference>
<comment type="caution">
    <text evidence="1">The sequence shown here is derived from an EMBL/GenBank/DDBJ whole genome shotgun (WGS) entry which is preliminary data.</text>
</comment>
<sequence length="63" mass="7452">MVKKIAMARQKSEEKPLADEVKKIEKQKEVQLKQNTYAKQDEWRLPTTFVVAGCDIYLTIRRK</sequence>
<organism evidence="1 2">
    <name type="scientific">Lupinus luteus</name>
    <name type="common">European yellow lupine</name>
    <dbReference type="NCBI Taxonomy" id="3873"/>
    <lineage>
        <taxon>Eukaryota</taxon>
        <taxon>Viridiplantae</taxon>
        <taxon>Streptophyta</taxon>
        <taxon>Embryophyta</taxon>
        <taxon>Tracheophyta</taxon>
        <taxon>Spermatophyta</taxon>
        <taxon>Magnoliopsida</taxon>
        <taxon>eudicotyledons</taxon>
        <taxon>Gunneridae</taxon>
        <taxon>Pentapetalae</taxon>
        <taxon>rosids</taxon>
        <taxon>fabids</taxon>
        <taxon>Fabales</taxon>
        <taxon>Fabaceae</taxon>
        <taxon>Papilionoideae</taxon>
        <taxon>50 kb inversion clade</taxon>
        <taxon>genistoids sensu lato</taxon>
        <taxon>core genistoids</taxon>
        <taxon>Genisteae</taxon>
        <taxon>Lupinus</taxon>
    </lineage>
</organism>
<accession>A0AAV1XV79</accession>
<gene>
    <name evidence="1" type="ORF">LLUT_LOCUS25939</name>
</gene>